<evidence type="ECO:0000313" key="3">
    <source>
        <dbReference type="Proteomes" id="UP000265703"/>
    </source>
</evidence>
<feature type="compositionally biased region" description="Low complexity" evidence="1">
    <location>
        <begin position="375"/>
        <end position="389"/>
    </location>
</feature>
<name>A0A397TLH1_9GLOM</name>
<dbReference type="EMBL" id="QKYT01000057">
    <property type="protein sequence ID" value="RIA95694.1"/>
    <property type="molecule type" value="Genomic_DNA"/>
</dbReference>
<feature type="region of interest" description="Disordered" evidence="1">
    <location>
        <begin position="374"/>
        <end position="417"/>
    </location>
</feature>
<reference evidence="2 3" key="1">
    <citation type="submission" date="2018-06" db="EMBL/GenBank/DDBJ databases">
        <title>Comparative genomics reveals the genomic features of Rhizophagus irregularis, R. cerebriforme, R. diaphanum and Gigaspora rosea, and their symbiotic lifestyle signature.</title>
        <authorList>
            <person name="Morin E."/>
            <person name="San Clemente H."/>
            <person name="Chen E.C.H."/>
            <person name="De La Providencia I."/>
            <person name="Hainaut M."/>
            <person name="Kuo A."/>
            <person name="Kohler A."/>
            <person name="Murat C."/>
            <person name="Tang N."/>
            <person name="Roy S."/>
            <person name="Loubradou J."/>
            <person name="Henrissat B."/>
            <person name="Grigoriev I.V."/>
            <person name="Corradi N."/>
            <person name="Roux C."/>
            <person name="Martin F.M."/>
        </authorList>
    </citation>
    <scope>NUCLEOTIDE SEQUENCE [LARGE SCALE GENOMIC DNA]</scope>
    <source>
        <strain evidence="2 3">DAOM 227022</strain>
    </source>
</reference>
<dbReference type="AlphaFoldDB" id="A0A397TLH1"/>
<proteinExistence type="predicted"/>
<protein>
    <submittedName>
        <fullName evidence="2">Uncharacterized protein</fullName>
    </submittedName>
</protein>
<sequence>MGANISKILIAVVCVVVGLGLYMLPIPIPYVKFGSVVIVEAGLSGILTCLFGNPTWKELAKNMCIGGCTAFISPGIKRMTEALKVGLPKLGYIWNLLENNITKSAIKTKLGHIIKNKFEKIFGGSINKDCKKLWMTFFGNLLSYGIADKFNEYYKKLADACSKLSEKSSLLLTNMNKSDCISYAKFLKKWRVGQKVLYPLAEFTKNFITALGVDYMDDKLRRREGNVNMKGALIIALSYSLICVAKTGITYRRDVHEKDQYIYNLAKQEELTIRNEDQKLDVKKHLLNPVEFGPGKIKLYEKKSSMAKDPNKSAIDLPTLFDWITKPTIFSTKDAIETFRYQSERYNYASVDEFGDGVGQTPTNTTSPEYVYARSNSNQPVTSSSSVTSINKDRHNNKKGKSRVTNDNFFFSQTNRS</sequence>
<keyword evidence="3" id="KW-1185">Reference proteome</keyword>
<evidence type="ECO:0000313" key="2">
    <source>
        <dbReference type="EMBL" id="RIA95694.1"/>
    </source>
</evidence>
<feature type="non-terminal residue" evidence="2">
    <location>
        <position position="417"/>
    </location>
</feature>
<organism evidence="2 3">
    <name type="scientific">Glomus cerebriforme</name>
    <dbReference type="NCBI Taxonomy" id="658196"/>
    <lineage>
        <taxon>Eukaryota</taxon>
        <taxon>Fungi</taxon>
        <taxon>Fungi incertae sedis</taxon>
        <taxon>Mucoromycota</taxon>
        <taxon>Glomeromycotina</taxon>
        <taxon>Glomeromycetes</taxon>
        <taxon>Glomerales</taxon>
        <taxon>Glomeraceae</taxon>
        <taxon>Glomus</taxon>
    </lineage>
</organism>
<accession>A0A397TLH1</accession>
<gene>
    <name evidence="2" type="ORF">C1645_757037</name>
</gene>
<evidence type="ECO:0000256" key="1">
    <source>
        <dbReference type="SAM" id="MobiDB-lite"/>
    </source>
</evidence>
<feature type="compositionally biased region" description="Polar residues" evidence="1">
    <location>
        <begin position="403"/>
        <end position="417"/>
    </location>
</feature>
<comment type="caution">
    <text evidence="2">The sequence shown here is derived from an EMBL/GenBank/DDBJ whole genome shotgun (WGS) entry which is preliminary data.</text>
</comment>
<dbReference type="Proteomes" id="UP000265703">
    <property type="component" value="Unassembled WGS sequence"/>
</dbReference>